<dbReference type="SUPFAM" id="SSF117130">
    <property type="entry name" value="CsrA-like"/>
    <property type="match status" value="1"/>
</dbReference>
<dbReference type="InterPro" id="IPR036107">
    <property type="entry name" value="CsrA_sf"/>
</dbReference>
<dbReference type="GO" id="GO:0003723">
    <property type="term" value="F:RNA binding"/>
    <property type="evidence" value="ECO:0007669"/>
    <property type="project" value="InterPro"/>
</dbReference>
<feature type="non-terminal residue" evidence="1">
    <location>
        <position position="1"/>
    </location>
</feature>
<gene>
    <name evidence="1" type="ORF">S01H4_49343</name>
</gene>
<organism evidence="1">
    <name type="scientific">marine sediment metagenome</name>
    <dbReference type="NCBI Taxonomy" id="412755"/>
    <lineage>
        <taxon>unclassified sequences</taxon>
        <taxon>metagenomes</taxon>
        <taxon>ecological metagenomes</taxon>
    </lineage>
</organism>
<protein>
    <submittedName>
        <fullName evidence="1">Uncharacterized protein</fullName>
    </submittedName>
</protein>
<proteinExistence type="predicted"/>
<dbReference type="InterPro" id="IPR003751">
    <property type="entry name" value="CsrA"/>
</dbReference>
<reference evidence="1" key="1">
    <citation type="journal article" date="2014" name="Front. Microbiol.">
        <title>High frequency of phylogenetically diverse reductive dehalogenase-homologous genes in deep subseafloor sedimentary metagenomes.</title>
        <authorList>
            <person name="Kawai M."/>
            <person name="Futagami T."/>
            <person name="Toyoda A."/>
            <person name="Takaki Y."/>
            <person name="Nishi S."/>
            <person name="Hori S."/>
            <person name="Arai W."/>
            <person name="Tsubouchi T."/>
            <person name="Morono Y."/>
            <person name="Uchiyama I."/>
            <person name="Ito T."/>
            <person name="Fujiyama A."/>
            <person name="Inagaki F."/>
            <person name="Takami H."/>
        </authorList>
    </citation>
    <scope>NUCLEOTIDE SEQUENCE</scope>
    <source>
        <strain evidence="1">Expedition CK06-06</strain>
    </source>
</reference>
<dbReference type="GO" id="GO:0006402">
    <property type="term" value="P:mRNA catabolic process"/>
    <property type="evidence" value="ECO:0007669"/>
    <property type="project" value="InterPro"/>
</dbReference>
<dbReference type="GO" id="GO:0006109">
    <property type="term" value="P:regulation of carbohydrate metabolic process"/>
    <property type="evidence" value="ECO:0007669"/>
    <property type="project" value="InterPro"/>
</dbReference>
<dbReference type="Gene3D" id="2.60.40.4380">
    <property type="entry name" value="Translational regulator CsrA"/>
    <property type="match status" value="1"/>
</dbReference>
<name>X1BUJ3_9ZZZZ</name>
<dbReference type="AlphaFoldDB" id="X1BUJ3"/>
<accession>X1BUJ3</accession>
<sequence>IGTIDESKSLRSWRSKNVTPKYRESFQVGDNIKIKVVSVGDNMARLEIDAPDESKVHREETHERILKLYGKAI</sequence>
<evidence type="ECO:0000313" key="1">
    <source>
        <dbReference type="EMBL" id="GAG98725.1"/>
    </source>
</evidence>
<dbReference type="Pfam" id="PF02599">
    <property type="entry name" value="CsrA"/>
    <property type="match status" value="1"/>
</dbReference>
<dbReference type="EMBL" id="BART01027905">
    <property type="protein sequence ID" value="GAG98725.1"/>
    <property type="molecule type" value="Genomic_DNA"/>
</dbReference>
<comment type="caution">
    <text evidence="1">The sequence shown here is derived from an EMBL/GenBank/DDBJ whole genome shotgun (WGS) entry which is preliminary data.</text>
</comment>